<evidence type="ECO:0000256" key="4">
    <source>
        <dbReference type="ARBA" id="ARBA00022989"/>
    </source>
</evidence>
<dbReference type="AlphaFoldDB" id="A0A7V6A1E9"/>
<gene>
    <name evidence="7" type="ORF">ENV52_01845</name>
</gene>
<evidence type="ECO:0000256" key="3">
    <source>
        <dbReference type="ARBA" id="ARBA00022692"/>
    </source>
</evidence>
<dbReference type="EMBL" id="DTGR01000028">
    <property type="protein sequence ID" value="HHS28429.1"/>
    <property type="molecule type" value="Genomic_DNA"/>
</dbReference>
<dbReference type="GO" id="GO:0005886">
    <property type="term" value="C:plasma membrane"/>
    <property type="evidence" value="ECO:0007669"/>
    <property type="project" value="UniProtKB-SubCell"/>
</dbReference>
<dbReference type="Pfam" id="PF03899">
    <property type="entry name" value="ATP-synt_I"/>
    <property type="match status" value="1"/>
</dbReference>
<reference evidence="7" key="1">
    <citation type="journal article" date="2020" name="mSystems">
        <title>Genome- and Community-Level Interaction Insights into Carbon Utilization and Element Cycling Functions of Hydrothermarchaeota in Hydrothermal Sediment.</title>
        <authorList>
            <person name="Zhou Z."/>
            <person name="Liu Y."/>
            <person name="Xu W."/>
            <person name="Pan J."/>
            <person name="Luo Z.H."/>
            <person name="Li M."/>
        </authorList>
    </citation>
    <scope>NUCLEOTIDE SEQUENCE [LARGE SCALE GENOMIC DNA]</scope>
    <source>
        <strain evidence="7">SpSt-767</strain>
    </source>
</reference>
<proteinExistence type="predicted"/>
<evidence type="ECO:0000256" key="1">
    <source>
        <dbReference type="ARBA" id="ARBA00004651"/>
    </source>
</evidence>
<evidence type="ECO:0000256" key="5">
    <source>
        <dbReference type="ARBA" id="ARBA00023136"/>
    </source>
</evidence>
<sequence length="188" mass="20859">MALLGDGTRVLVLYRSDFGHHRRLSEPLYHGQAVRRGHKGQVRGRVDILSPRTLKLANWTILALLVALGYLWQGPQFGLGVLVGGLVVVINFHWLHHNLRGLLEASPRSPDERRGAAKAFFAGRQILRFFVVLAVLFLSLRQAWVNVFGLLAGLSTTVLTLMLVAVIEVIKLKKKEANPTHGTPYSVS</sequence>
<organism evidence="7">
    <name type="scientific">Desulfobacca acetoxidans</name>
    <dbReference type="NCBI Taxonomy" id="60893"/>
    <lineage>
        <taxon>Bacteria</taxon>
        <taxon>Pseudomonadati</taxon>
        <taxon>Thermodesulfobacteriota</taxon>
        <taxon>Desulfobaccia</taxon>
        <taxon>Desulfobaccales</taxon>
        <taxon>Desulfobaccaceae</taxon>
        <taxon>Desulfobacca</taxon>
    </lineage>
</organism>
<feature type="transmembrane region" description="Helical" evidence="6">
    <location>
        <begin position="116"/>
        <end position="138"/>
    </location>
</feature>
<name>A0A7V6A1E9_9BACT</name>
<keyword evidence="5 6" id="KW-0472">Membrane</keyword>
<comment type="caution">
    <text evidence="7">The sequence shown here is derived from an EMBL/GenBank/DDBJ whole genome shotgun (WGS) entry which is preliminary data.</text>
</comment>
<protein>
    <submittedName>
        <fullName evidence="7">ATP synthase subunit I</fullName>
    </submittedName>
</protein>
<keyword evidence="3 6" id="KW-0812">Transmembrane</keyword>
<dbReference type="InterPro" id="IPR005598">
    <property type="entry name" value="ATP_synth_I"/>
</dbReference>
<feature type="transmembrane region" description="Helical" evidence="6">
    <location>
        <begin position="77"/>
        <end position="95"/>
    </location>
</feature>
<keyword evidence="4 6" id="KW-1133">Transmembrane helix</keyword>
<feature type="transmembrane region" description="Helical" evidence="6">
    <location>
        <begin position="53"/>
        <end position="71"/>
    </location>
</feature>
<evidence type="ECO:0000313" key="7">
    <source>
        <dbReference type="EMBL" id="HHS28429.1"/>
    </source>
</evidence>
<keyword evidence="2" id="KW-1003">Cell membrane</keyword>
<accession>A0A7V6A1E9</accession>
<evidence type="ECO:0000256" key="2">
    <source>
        <dbReference type="ARBA" id="ARBA00022475"/>
    </source>
</evidence>
<feature type="transmembrane region" description="Helical" evidence="6">
    <location>
        <begin position="144"/>
        <end position="167"/>
    </location>
</feature>
<evidence type="ECO:0000256" key="6">
    <source>
        <dbReference type="SAM" id="Phobius"/>
    </source>
</evidence>
<comment type="subcellular location">
    <subcellularLocation>
        <location evidence="1">Cell membrane</location>
        <topology evidence="1">Multi-pass membrane protein</topology>
    </subcellularLocation>
</comment>